<dbReference type="EMBL" id="SDAM02000121">
    <property type="protein sequence ID" value="KAH6828608.1"/>
    <property type="molecule type" value="Genomic_DNA"/>
</dbReference>
<dbReference type="PANTHER" id="PTHR34130">
    <property type="entry name" value="OS08G0243800 PROTEIN"/>
    <property type="match status" value="1"/>
</dbReference>
<dbReference type="AlphaFoldDB" id="A0AAD4P6D8"/>
<protein>
    <submittedName>
        <fullName evidence="2">Uncharacterized protein</fullName>
    </submittedName>
</protein>
<feature type="compositionally biased region" description="Basic and acidic residues" evidence="1">
    <location>
        <begin position="36"/>
        <end position="54"/>
    </location>
</feature>
<comment type="caution">
    <text evidence="2">The sequence shown here is derived from an EMBL/GenBank/DDBJ whole genome shotgun (WGS) entry which is preliminary data.</text>
</comment>
<gene>
    <name evidence="2" type="ORF">C2S53_006606</name>
</gene>
<proteinExistence type="predicted"/>
<keyword evidence="3" id="KW-1185">Reference proteome</keyword>
<dbReference type="PANTHER" id="PTHR34130:SF14">
    <property type="match status" value="1"/>
</dbReference>
<dbReference type="Proteomes" id="UP001190926">
    <property type="component" value="Unassembled WGS sequence"/>
</dbReference>
<sequence length="246" mass="28190">MDNNTNFPEQEKKPPAAEEEEEEALSLRDFPLNSDSPEKERKEPSKIQDKRRSSSEPSEFFEFFSDLSSEMSNAEDIIFCGKLVPYKNPPQILKSLSADDATRFSTRYCHSLPELTRPRAAAARRKLPRHGRSIDCRRLIMKPEASDIHRSSSKSSAKSEGSKLSKPRWFVMMFGPLKLQPEMDLRDMKNRQVRRRNPRRLFPDVGARADRSDRRGFWGLDLLKVLSCKNHASVAVTASIGLVPHF</sequence>
<organism evidence="2 3">
    <name type="scientific">Perilla frutescens var. hirtella</name>
    <name type="common">Perilla citriodora</name>
    <name type="synonym">Perilla setoyensis</name>
    <dbReference type="NCBI Taxonomy" id="608512"/>
    <lineage>
        <taxon>Eukaryota</taxon>
        <taxon>Viridiplantae</taxon>
        <taxon>Streptophyta</taxon>
        <taxon>Embryophyta</taxon>
        <taxon>Tracheophyta</taxon>
        <taxon>Spermatophyta</taxon>
        <taxon>Magnoliopsida</taxon>
        <taxon>eudicotyledons</taxon>
        <taxon>Gunneridae</taxon>
        <taxon>Pentapetalae</taxon>
        <taxon>asterids</taxon>
        <taxon>lamiids</taxon>
        <taxon>Lamiales</taxon>
        <taxon>Lamiaceae</taxon>
        <taxon>Nepetoideae</taxon>
        <taxon>Elsholtzieae</taxon>
        <taxon>Perilla</taxon>
    </lineage>
</organism>
<feature type="region of interest" description="Disordered" evidence="1">
    <location>
        <begin position="1"/>
        <end position="57"/>
    </location>
</feature>
<evidence type="ECO:0000256" key="1">
    <source>
        <dbReference type="SAM" id="MobiDB-lite"/>
    </source>
</evidence>
<reference evidence="2 3" key="1">
    <citation type="journal article" date="2021" name="Nat. Commun.">
        <title>Incipient diploidization of the medicinal plant Perilla within 10,000 years.</title>
        <authorList>
            <person name="Zhang Y."/>
            <person name="Shen Q."/>
            <person name="Leng L."/>
            <person name="Zhang D."/>
            <person name="Chen S."/>
            <person name="Shi Y."/>
            <person name="Ning Z."/>
            <person name="Chen S."/>
        </authorList>
    </citation>
    <scope>NUCLEOTIDE SEQUENCE [LARGE SCALE GENOMIC DNA]</scope>
    <source>
        <strain evidence="3">cv. PC099</strain>
    </source>
</reference>
<name>A0AAD4P6D8_PERFH</name>
<evidence type="ECO:0000313" key="3">
    <source>
        <dbReference type="Proteomes" id="UP001190926"/>
    </source>
</evidence>
<evidence type="ECO:0000313" key="2">
    <source>
        <dbReference type="EMBL" id="KAH6828608.1"/>
    </source>
</evidence>
<accession>A0AAD4P6D8</accession>